<dbReference type="GO" id="GO:0016740">
    <property type="term" value="F:transferase activity"/>
    <property type="evidence" value="ECO:0007669"/>
    <property type="project" value="UniProtKB-KW"/>
</dbReference>
<name>B3QU61_CHLT3</name>
<feature type="transmembrane region" description="Helical" evidence="1">
    <location>
        <begin position="12"/>
        <end position="36"/>
    </location>
</feature>
<accession>B3QU61</accession>
<sequence>MTWAIYFGTSLLMVIVAYFFFYSFYWMATILFGVLYKPPKFDSKSSSEVKDILVLLPAYKPNRFFLTVLESLTKSIEGQSHIKPIILLQEASPDLSLAVKQFDFYTLEKAFSHLSGNPYHHALKFLSAHIAAQTERGIWSPSHVVILDKDNLVDGDFFHELEAGFKSGYDLVQGQRLPLAAQNATQSFDATSEALNDVMFRAAKSKLGMMLEISGSGFGVRYDIFADAVAGLDGVAPGMDKNLMVGLLKHNLKSVYNPRAKVFEEKTESEAAIKKQRTRWLGVQYYIAMRYGWQLILFGLKTGRLSPIDYAISLYRPPRSLQLFVVPILAVAESIILAIYGKLPYSIPGMLLSLGMLFIAFVLFISHTNGWKNLSAMMFKLPKFALNNLFSMLEGVKSKNRGKFLHTEHQANGANEKRKS</sequence>
<keyword evidence="3" id="KW-0808">Transferase</keyword>
<dbReference type="EMBL" id="CP001100">
    <property type="protein sequence ID" value="ACF12859.1"/>
    <property type="molecule type" value="Genomic_DNA"/>
</dbReference>
<dbReference type="Pfam" id="PF13632">
    <property type="entry name" value="Glyco_trans_2_3"/>
    <property type="match status" value="1"/>
</dbReference>
<feature type="transmembrane region" description="Helical" evidence="1">
    <location>
        <begin position="347"/>
        <end position="365"/>
    </location>
</feature>
<dbReference type="InterPro" id="IPR001173">
    <property type="entry name" value="Glyco_trans_2-like"/>
</dbReference>
<dbReference type="SUPFAM" id="SSF53448">
    <property type="entry name" value="Nucleotide-diphospho-sugar transferases"/>
    <property type="match status" value="1"/>
</dbReference>
<evidence type="ECO:0000313" key="4">
    <source>
        <dbReference type="Proteomes" id="UP000001208"/>
    </source>
</evidence>
<dbReference type="CAZy" id="GT2">
    <property type="family name" value="Glycosyltransferase Family 2"/>
</dbReference>
<evidence type="ECO:0000259" key="2">
    <source>
        <dbReference type="Pfam" id="PF13632"/>
    </source>
</evidence>
<keyword evidence="1" id="KW-1133">Transmembrane helix</keyword>
<dbReference type="InterPro" id="IPR029044">
    <property type="entry name" value="Nucleotide-diphossugar_trans"/>
</dbReference>
<keyword evidence="4" id="KW-1185">Reference proteome</keyword>
<reference evidence="3 4" key="1">
    <citation type="submission" date="2008-06" db="EMBL/GenBank/DDBJ databases">
        <title>Complete sequence of Chloroherpeton thalassium ATCC 35110.</title>
        <authorList>
            <consortium name="US DOE Joint Genome Institute"/>
            <person name="Lucas S."/>
            <person name="Copeland A."/>
            <person name="Lapidus A."/>
            <person name="Glavina del Rio T."/>
            <person name="Dalin E."/>
            <person name="Tice H."/>
            <person name="Bruce D."/>
            <person name="Goodwin L."/>
            <person name="Pitluck S."/>
            <person name="Schmutz J."/>
            <person name="Larimer F."/>
            <person name="Land M."/>
            <person name="Hauser L."/>
            <person name="Kyrpides N."/>
            <person name="Mikhailova N."/>
            <person name="Liu Z."/>
            <person name="Li T."/>
            <person name="Zhao F."/>
            <person name="Overmann J."/>
            <person name="Bryant D.A."/>
            <person name="Richardson P."/>
        </authorList>
    </citation>
    <scope>NUCLEOTIDE SEQUENCE [LARGE SCALE GENOMIC DNA]</scope>
    <source>
        <strain evidence="4">ATCC 35110 / GB-78</strain>
    </source>
</reference>
<dbReference type="eggNOG" id="COG1215">
    <property type="taxonomic scope" value="Bacteria"/>
</dbReference>
<dbReference type="Proteomes" id="UP000001208">
    <property type="component" value="Chromosome"/>
</dbReference>
<dbReference type="RefSeq" id="WP_012498943.1">
    <property type="nucleotide sequence ID" value="NC_011026.1"/>
</dbReference>
<organism evidence="3 4">
    <name type="scientific">Chloroherpeton thalassium (strain ATCC 35110 / GB-78)</name>
    <dbReference type="NCBI Taxonomy" id="517418"/>
    <lineage>
        <taxon>Bacteria</taxon>
        <taxon>Pseudomonadati</taxon>
        <taxon>Chlorobiota</taxon>
        <taxon>Chlorobiia</taxon>
        <taxon>Chlorobiales</taxon>
        <taxon>Chloroherpetonaceae</taxon>
        <taxon>Chloroherpeton</taxon>
    </lineage>
</organism>
<dbReference type="AlphaFoldDB" id="B3QU61"/>
<dbReference type="KEGG" id="cts:Ctha_0388"/>
<feature type="transmembrane region" description="Helical" evidence="1">
    <location>
        <begin position="321"/>
        <end position="341"/>
    </location>
</feature>
<proteinExistence type="predicted"/>
<evidence type="ECO:0000256" key="1">
    <source>
        <dbReference type="SAM" id="Phobius"/>
    </source>
</evidence>
<evidence type="ECO:0000313" key="3">
    <source>
        <dbReference type="EMBL" id="ACF12859.1"/>
    </source>
</evidence>
<dbReference type="OrthoDB" id="1523666at2"/>
<keyword evidence="1" id="KW-0812">Transmembrane</keyword>
<feature type="domain" description="Glycosyltransferase 2-like" evidence="2">
    <location>
        <begin position="143"/>
        <end position="333"/>
    </location>
</feature>
<dbReference type="HOGENOM" id="CLU_023978_5_1_10"/>
<protein>
    <submittedName>
        <fullName evidence="3">Glycosyltransferase-like protein</fullName>
    </submittedName>
</protein>
<keyword evidence="1" id="KW-0472">Membrane</keyword>
<dbReference type="STRING" id="517418.Ctha_0388"/>
<gene>
    <name evidence="3" type="ordered locus">Ctha_0388</name>
</gene>